<sequence>MLGPPFFILISSAGIWNNEEIYNYNTVYHHQIGSDIQYFSSLPPIEYTSRISRFIDINFQLSRSGSRNFIKPPDYHTIKNQQAFLKSYRDFTQNYIEESKGLDHEYKNSFNYRDCRQQLASISQYFVPTISNIIDGHLSHCNVKLLIELIQSKQLRIGKSERDCKAASHELCIIGDRSVPAQSIIDEFEPIFTLERQDRKAYLVTVAGKLMIILQQSRKKHIMFPKPGVQQHTDIYQFLVTYSAFKFPKKPENLGSALIDLYASSSDEGVSLCRNLLRIDD</sequence>
<dbReference type="AlphaFoldDB" id="A0A9W4GGY0"/>
<evidence type="ECO:0000313" key="1">
    <source>
        <dbReference type="EMBL" id="CAD6504471.1"/>
    </source>
</evidence>
<organism evidence="1 2">
    <name type="scientific">Blumeria graminis f. sp. triticale</name>
    <dbReference type="NCBI Taxonomy" id="1689686"/>
    <lineage>
        <taxon>Eukaryota</taxon>
        <taxon>Fungi</taxon>
        <taxon>Dikarya</taxon>
        <taxon>Ascomycota</taxon>
        <taxon>Pezizomycotina</taxon>
        <taxon>Leotiomycetes</taxon>
        <taxon>Erysiphales</taxon>
        <taxon>Erysiphaceae</taxon>
        <taxon>Blumeria</taxon>
    </lineage>
</organism>
<evidence type="ECO:0000313" key="2">
    <source>
        <dbReference type="Proteomes" id="UP000683417"/>
    </source>
</evidence>
<gene>
    <name evidence="1" type="ORF">BGTH12_LOCUS5829</name>
</gene>
<comment type="caution">
    <text evidence="1">The sequence shown here is derived from an EMBL/GenBank/DDBJ whole genome shotgun (WGS) entry which is preliminary data.</text>
</comment>
<proteinExistence type="predicted"/>
<dbReference type="Proteomes" id="UP000683417">
    <property type="component" value="Unassembled WGS sequence"/>
</dbReference>
<protein>
    <submittedName>
        <fullName evidence="1">BgTH12-06200</fullName>
    </submittedName>
</protein>
<accession>A0A9W4GGY0</accession>
<name>A0A9W4GGY0_BLUGR</name>
<reference evidence="1" key="1">
    <citation type="submission" date="2020-10" db="EMBL/GenBank/DDBJ databases">
        <authorList>
            <person name="Muller C M."/>
        </authorList>
    </citation>
    <scope>NUCLEOTIDE SEQUENCE</scope>
    <source>
        <strain evidence="1">THUN-12</strain>
    </source>
</reference>
<dbReference type="EMBL" id="CAJHIT010000008">
    <property type="protein sequence ID" value="CAD6504471.1"/>
    <property type="molecule type" value="Genomic_DNA"/>
</dbReference>